<name>A0A2C5Y062_9HYPO</name>
<keyword evidence="6" id="KW-1185">Reference proteome</keyword>
<feature type="compositionally biased region" description="Low complexity" evidence="4">
    <location>
        <begin position="238"/>
        <end position="247"/>
    </location>
</feature>
<accession>A0A2C5Y062</accession>
<dbReference type="GO" id="GO:0006334">
    <property type="term" value="P:nucleosome assembly"/>
    <property type="evidence" value="ECO:0007669"/>
    <property type="project" value="TreeGrafter"/>
</dbReference>
<feature type="compositionally biased region" description="Polar residues" evidence="4">
    <location>
        <begin position="101"/>
        <end position="112"/>
    </location>
</feature>
<protein>
    <recommendedName>
        <fullName evidence="7">SPT2 chromatin protein</fullName>
    </recommendedName>
</protein>
<feature type="region of interest" description="Disordered" evidence="4">
    <location>
        <begin position="1"/>
        <end position="298"/>
    </location>
</feature>
<gene>
    <name evidence="5" type="ORF">CDD82_1053</name>
</gene>
<feature type="compositionally biased region" description="Polar residues" evidence="4">
    <location>
        <begin position="10"/>
        <end position="24"/>
    </location>
</feature>
<feature type="compositionally biased region" description="Polar residues" evidence="4">
    <location>
        <begin position="55"/>
        <end position="72"/>
    </location>
</feature>
<organism evidence="5 6">
    <name type="scientific">Ophiocordyceps australis</name>
    <dbReference type="NCBI Taxonomy" id="1399860"/>
    <lineage>
        <taxon>Eukaryota</taxon>
        <taxon>Fungi</taxon>
        <taxon>Dikarya</taxon>
        <taxon>Ascomycota</taxon>
        <taxon>Pezizomycotina</taxon>
        <taxon>Sordariomycetes</taxon>
        <taxon>Hypocreomycetidae</taxon>
        <taxon>Hypocreales</taxon>
        <taxon>Ophiocordycipitaceae</taxon>
        <taxon>Ophiocordyceps</taxon>
    </lineage>
</organism>
<comment type="caution">
    <text evidence="5">The sequence shown here is derived from an EMBL/GenBank/DDBJ whole genome shotgun (WGS) entry which is preliminary data.</text>
</comment>
<sequence>MPIGDILDQISGQKATAGADSSTVAKRKPSSDLRGHVTKISRRGSPPPDPARPVSASTSRPANSLVSSSTPKTGARPLPPVSRGTPKPAAPRPVPRLPISKPTNSSTPNASPISKAPPKKGSYAEVLARAQRAQAVMGQVGKLQHKSIEKGTLKAKKDEKPTVQVKNKSKLTSKTTPTYKGTSRAQSPLSKPVDDRSRDAGPRTNGMSRKNGRPTALTKPSALDHDAACKTKFKKAAEATTGYTGTARPKTGVSKKSGPRGGALLKAPSGAKRSQNSYRDEQDDDMDDFIDDDDEIDQVELSYREKQYRYVESDDDESDMEVGLGELAVEERRAEKIARQEDIEEERLEKNLKMAKEEKKRKALEALRASRRR</sequence>
<evidence type="ECO:0000256" key="1">
    <source>
        <dbReference type="ARBA" id="ARBA00006461"/>
    </source>
</evidence>
<evidence type="ECO:0008006" key="7">
    <source>
        <dbReference type="Google" id="ProtNLM"/>
    </source>
</evidence>
<evidence type="ECO:0000256" key="4">
    <source>
        <dbReference type="SAM" id="MobiDB-lite"/>
    </source>
</evidence>
<comment type="similarity">
    <text evidence="1">Belongs to the SPT2 family.</text>
</comment>
<dbReference type="OrthoDB" id="5430658at2759"/>
<dbReference type="Pfam" id="PF08243">
    <property type="entry name" value="SPT2"/>
    <property type="match status" value="1"/>
</dbReference>
<dbReference type="Proteomes" id="UP000224854">
    <property type="component" value="Unassembled WGS sequence"/>
</dbReference>
<dbReference type="GO" id="GO:0005730">
    <property type="term" value="C:nucleolus"/>
    <property type="evidence" value="ECO:0007669"/>
    <property type="project" value="TreeGrafter"/>
</dbReference>
<evidence type="ECO:0000256" key="2">
    <source>
        <dbReference type="ARBA" id="ARBA00023054"/>
    </source>
</evidence>
<dbReference type="EMBL" id="NJEU01000129">
    <property type="protein sequence ID" value="PHH81309.1"/>
    <property type="molecule type" value="Genomic_DNA"/>
</dbReference>
<dbReference type="AlphaFoldDB" id="A0A2C5Y062"/>
<dbReference type="GO" id="GO:0006360">
    <property type="term" value="P:transcription by RNA polymerase I"/>
    <property type="evidence" value="ECO:0007669"/>
    <property type="project" value="TreeGrafter"/>
</dbReference>
<dbReference type="SMART" id="SM00784">
    <property type="entry name" value="SPT2"/>
    <property type="match status" value="1"/>
</dbReference>
<evidence type="ECO:0000313" key="5">
    <source>
        <dbReference type="EMBL" id="PHH81309.1"/>
    </source>
</evidence>
<feature type="compositionally biased region" description="Polar residues" evidence="4">
    <location>
        <begin position="164"/>
        <end position="189"/>
    </location>
</feature>
<dbReference type="GO" id="GO:0003677">
    <property type="term" value="F:DNA binding"/>
    <property type="evidence" value="ECO:0007669"/>
    <property type="project" value="TreeGrafter"/>
</dbReference>
<feature type="compositionally biased region" description="Basic and acidic residues" evidence="4">
    <location>
        <begin position="146"/>
        <end position="161"/>
    </location>
</feature>
<evidence type="ECO:0000313" key="6">
    <source>
        <dbReference type="Proteomes" id="UP000224854"/>
    </source>
</evidence>
<feature type="compositionally biased region" description="Acidic residues" evidence="4">
    <location>
        <begin position="281"/>
        <end position="298"/>
    </location>
</feature>
<proteinExistence type="inferred from homology"/>
<dbReference type="PANTHER" id="PTHR22691">
    <property type="entry name" value="YEAST SPT2-RELATED"/>
    <property type="match status" value="1"/>
</dbReference>
<dbReference type="GO" id="GO:0042393">
    <property type="term" value="F:histone binding"/>
    <property type="evidence" value="ECO:0007669"/>
    <property type="project" value="TreeGrafter"/>
</dbReference>
<dbReference type="PANTHER" id="PTHR22691:SF8">
    <property type="entry name" value="PROTEIN SPT2 HOMOLOG"/>
    <property type="match status" value="1"/>
</dbReference>
<keyword evidence="2 3" id="KW-0175">Coiled coil</keyword>
<feature type="coiled-coil region" evidence="3">
    <location>
        <begin position="338"/>
        <end position="365"/>
    </location>
</feature>
<reference evidence="5 6" key="1">
    <citation type="submission" date="2017-06" db="EMBL/GenBank/DDBJ databases">
        <title>Ant-infecting Ophiocordyceps genomes reveal a high diversity of potential behavioral manipulation genes and a possible major role for enterotoxins.</title>
        <authorList>
            <person name="De Bekker C."/>
            <person name="Evans H.C."/>
            <person name="Brachmann A."/>
            <person name="Hughes D.P."/>
        </authorList>
    </citation>
    <scope>NUCLEOTIDE SEQUENCE [LARGE SCALE GENOMIC DNA]</scope>
    <source>
        <strain evidence="5 6">1348a</strain>
    </source>
</reference>
<evidence type="ECO:0000256" key="3">
    <source>
        <dbReference type="SAM" id="Coils"/>
    </source>
</evidence>
<feature type="compositionally biased region" description="Basic and acidic residues" evidence="4">
    <location>
        <begin position="192"/>
        <end position="201"/>
    </location>
</feature>
<dbReference type="InterPro" id="IPR013256">
    <property type="entry name" value="Chromatin_SPT2"/>
</dbReference>